<organism evidence="2 3">
    <name type="scientific">Linum trigynum</name>
    <dbReference type="NCBI Taxonomy" id="586398"/>
    <lineage>
        <taxon>Eukaryota</taxon>
        <taxon>Viridiplantae</taxon>
        <taxon>Streptophyta</taxon>
        <taxon>Embryophyta</taxon>
        <taxon>Tracheophyta</taxon>
        <taxon>Spermatophyta</taxon>
        <taxon>Magnoliopsida</taxon>
        <taxon>eudicotyledons</taxon>
        <taxon>Gunneridae</taxon>
        <taxon>Pentapetalae</taxon>
        <taxon>rosids</taxon>
        <taxon>fabids</taxon>
        <taxon>Malpighiales</taxon>
        <taxon>Linaceae</taxon>
        <taxon>Linum</taxon>
    </lineage>
</organism>
<feature type="compositionally biased region" description="Acidic residues" evidence="1">
    <location>
        <begin position="59"/>
        <end position="73"/>
    </location>
</feature>
<feature type="region of interest" description="Disordered" evidence="1">
    <location>
        <begin position="44"/>
        <end position="86"/>
    </location>
</feature>
<accession>A0AAV2E0I6</accession>
<evidence type="ECO:0000256" key="1">
    <source>
        <dbReference type="SAM" id="MobiDB-lite"/>
    </source>
</evidence>
<sequence length="178" mass="19701">MEGLLVDAAGTRDVLVFVEAVEVEDGLVGDNEEPDLFQGLSKDAEDIGDEVEQPRGVEDDYLDVEEGSADSSDEASRETNSRVSNVFNEEHEERYADLPDYNPDCDHEEFFFKIGLKFLSVEQFRGAIYKHTLLLFGQMLHVQGVMEVGGSLNARMKLVIGGYMLSGGEMVQVSWLGG</sequence>
<dbReference type="EMBL" id="OZ034816">
    <property type="protein sequence ID" value="CAL1379259.1"/>
    <property type="molecule type" value="Genomic_DNA"/>
</dbReference>
<evidence type="ECO:0000313" key="2">
    <source>
        <dbReference type="EMBL" id="CAL1379259.1"/>
    </source>
</evidence>
<dbReference type="Proteomes" id="UP001497516">
    <property type="component" value="Chromosome 3"/>
</dbReference>
<gene>
    <name evidence="2" type="ORF">LTRI10_LOCUS20789</name>
</gene>
<proteinExistence type="predicted"/>
<reference evidence="2 3" key="1">
    <citation type="submission" date="2024-04" db="EMBL/GenBank/DDBJ databases">
        <authorList>
            <person name="Fracassetti M."/>
        </authorList>
    </citation>
    <scope>NUCLEOTIDE SEQUENCE [LARGE SCALE GENOMIC DNA]</scope>
</reference>
<protein>
    <submittedName>
        <fullName evidence="2">Uncharacterized protein</fullName>
    </submittedName>
</protein>
<evidence type="ECO:0000313" key="3">
    <source>
        <dbReference type="Proteomes" id="UP001497516"/>
    </source>
</evidence>
<keyword evidence="3" id="KW-1185">Reference proteome</keyword>
<dbReference type="AlphaFoldDB" id="A0AAV2E0I6"/>
<name>A0AAV2E0I6_9ROSI</name>